<evidence type="ECO:0000313" key="3">
    <source>
        <dbReference type="EMBL" id="KAK1788547.1"/>
    </source>
</evidence>
<evidence type="ECO:0000313" key="4">
    <source>
        <dbReference type="Proteomes" id="UP001239994"/>
    </source>
</evidence>
<organism evidence="3 4">
    <name type="scientific">Electrophorus voltai</name>
    <dbReference type="NCBI Taxonomy" id="2609070"/>
    <lineage>
        <taxon>Eukaryota</taxon>
        <taxon>Metazoa</taxon>
        <taxon>Chordata</taxon>
        <taxon>Craniata</taxon>
        <taxon>Vertebrata</taxon>
        <taxon>Euteleostomi</taxon>
        <taxon>Actinopterygii</taxon>
        <taxon>Neopterygii</taxon>
        <taxon>Teleostei</taxon>
        <taxon>Ostariophysi</taxon>
        <taxon>Gymnotiformes</taxon>
        <taxon>Gymnotoidei</taxon>
        <taxon>Gymnotidae</taxon>
        <taxon>Electrophorus</taxon>
    </lineage>
</organism>
<keyword evidence="4" id="KW-1185">Reference proteome</keyword>
<accession>A0AAD8YWG1</accession>
<proteinExistence type="predicted"/>
<name>A0AAD8YWG1_9TELE</name>
<dbReference type="Proteomes" id="UP001239994">
    <property type="component" value="Unassembled WGS sequence"/>
</dbReference>
<comment type="caution">
    <text evidence="3">The sequence shown here is derived from an EMBL/GenBank/DDBJ whole genome shotgun (WGS) entry which is preliminary data.</text>
</comment>
<protein>
    <submittedName>
        <fullName evidence="3">Uncharacterized protein</fullName>
    </submittedName>
</protein>
<keyword evidence="2" id="KW-0472">Membrane</keyword>
<feature type="region of interest" description="Disordered" evidence="1">
    <location>
        <begin position="24"/>
        <end position="47"/>
    </location>
</feature>
<keyword evidence="2" id="KW-1133">Transmembrane helix</keyword>
<evidence type="ECO:0000256" key="2">
    <source>
        <dbReference type="SAM" id="Phobius"/>
    </source>
</evidence>
<gene>
    <name evidence="3" type="ORF">P4O66_016962</name>
</gene>
<dbReference type="AlphaFoldDB" id="A0AAD8YWG1"/>
<keyword evidence="2" id="KW-0812">Transmembrane</keyword>
<feature type="transmembrane region" description="Helical" evidence="2">
    <location>
        <begin position="54"/>
        <end position="77"/>
    </location>
</feature>
<sequence length="78" mass="8506">MGVSPLSALYGEVEDFKAIVSSSENATSHRHTLETPFSDNHTHHHGDSSSLRYLLYQCVCVLSVCCLLCVCVVCVCCV</sequence>
<evidence type="ECO:0000256" key="1">
    <source>
        <dbReference type="SAM" id="MobiDB-lite"/>
    </source>
</evidence>
<reference evidence="3" key="1">
    <citation type="submission" date="2023-03" db="EMBL/GenBank/DDBJ databases">
        <title>Electrophorus voltai genome.</title>
        <authorList>
            <person name="Bian C."/>
        </authorList>
    </citation>
    <scope>NUCLEOTIDE SEQUENCE</scope>
    <source>
        <strain evidence="3">CB-2022</strain>
        <tissue evidence="3">Muscle</tissue>
    </source>
</reference>
<dbReference type="EMBL" id="JAROKS010000023">
    <property type="protein sequence ID" value="KAK1788547.1"/>
    <property type="molecule type" value="Genomic_DNA"/>
</dbReference>